<feature type="compositionally biased region" description="Polar residues" evidence="1">
    <location>
        <begin position="54"/>
        <end position="63"/>
    </location>
</feature>
<evidence type="ECO:0000256" key="1">
    <source>
        <dbReference type="SAM" id="MobiDB-lite"/>
    </source>
</evidence>
<dbReference type="Proteomes" id="UP000655523">
    <property type="component" value="Unassembled WGS sequence"/>
</dbReference>
<protein>
    <submittedName>
        <fullName evidence="2">Uncharacterized protein</fullName>
    </submittedName>
</protein>
<organism evidence="2 3">
    <name type="scientific">Paraburkholderia elongata</name>
    <dbReference type="NCBI Taxonomy" id="2675747"/>
    <lineage>
        <taxon>Bacteria</taxon>
        <taxon>Pseudomonadati</taxon>
        <taxon>Pseudomonadota</taxon>
        <taxon>Betaproteobacteria</taxon>
        <taxon>Burkholderiales</taxon>
        <taxon>Burkholderiaceae</taxon>
        <taxon>Paraburkholderia</taxon>
    </lineage>
</organism>
<evidence type="ECO:0000313" key="3">
    <source>
        <dbReference type="Proteomes" id="UP000655523"/>
    </source>
</evidence>
<dbReference type="AlphaFoldDB" id="A0A972NR93"/>
<dbReference type="EMBL" id="WOEZ01000127">
    <property type="protein sequence ID" value="NPT57586.1"/>
    <property type="molecule type" value="Genomic_DNA"/>
</dbReference>
<dbReference type="RefSeq" id="WP_172168887.1">
    <property type="nucleotide sequence ID" value="NZ_WOEZ01000127.1"/>
</dbReference>
<evidence type="ECO:0000313" key="2">
    <source>
        <dbReference type="EMBL" id="NPT57586.1"/>
    </source>
</evidence>
<name>A0A972NR93_9BURK</name>
<sequence>MFFERSSLKRIHASRKKPTGQADTRKSAPVKAQRPEADMVQSAKADTHPVSGEPPSNTSSASTYAVGEKSAAQSGGGGGDALIWPENLDATKRAAMATLMGRLAPDLKQQVLDEWQGAMQAGGIRYPAKFFASMINDAKSGVFMPEHARRVSAGREARKKQLAEMARRDAVFSAQVAESARSLPPGGSIKAMLNGAMKRTKERQSTVQ</sequence>
<accession>A0A972NR93</accession>
<gene>
    <name evidence="2" type="ORF">GNZ13_24175</name>
</gene>
<proteinExistence type="predicted"/>
<feature type="compositionally biased region" description="Basic residues" evidence="1">
    <location>
        <begin position="8"/>
        <end position="18"/>
    </location>
</feature>
<feature type="region of interest" description="Disordered" evidence="1">
    <location>
        <begin position="1"/>
        <end position="78"/>
    </location>
</feature>
<reference evidence="2 3" key="1">
    <citation type="submission" date="2019-11" db="EMBL/GenBank/DDBJ databases">
        <title>Metabolism of dissolved organic matter in forest soils.</title>
        <authorList>
            <person name="Cyle K.T."/>
            <person name="Wilhelm R.C."/>
            <person name="Martinez C.E."/>
        </authorList>
    </citation>
    <scope>NUCLEOTIDE SEQUENCE [LARGE SCALE GENOMIC DNA]</scope>
    <source>
        <strain evidence="2 3">5N</strain>
    </source>
</reference>
<feature type="region of interest" description="Disordered" evidence="1">
    <location>
        <begin position="181"/>
        <end position="208"/>
    </location>
</feature>
<comment type="caution">
    <text evidence="2">The sequence shown here is derived from an EMBL/GenBank/DDBJ whole genome shotgun (WGS) entry which is preliminary data.</text>
</comment>
<keyword evidence="3" id="KW-1185">Reference proteome</keyword>